<feature type="compositionally biased region" description="Low complexity" evidence="10">
    <location>
        <begin position="570"/>
        <end position="583"/>
    </location>
</feature>
<sequence>MQMQMHHGPPGPARAPPPQSFSSSRQTLLQLNEAVWIQLGGLAEQMGNLDDAMASYERALRTNPNSIPAMSAMSSVLRTREEFAKAAEYLNAILKLDERNGEAWSSLGHCYLMMDDLQQAYNAYQTALGHLPNPKEPRLWYGIGILYDRYGSLEHAEEAFAEVMKMQPDFEKAHEIYFRLGIIYKQQQKYNESLECFKYIVNSPPPPLTEEDIWFQIGHVHEQQKDFENAKAAYHRVLERDPNHAKVLQQLGWLYHTQSQHFDSQERAIEYLEKSVAADNSDAQSWYLLGRCYMQMQKYPKAYEAYQQAVYRDGRNPTFWCSIGVLYYQINQYRDALDAYSRAIRLNPWISEVWYDLGTLYESCNNQIADALDAYQRAAELDPTNPHIKTRLQLLRSGQANGAPPGQAPMPTDVHPQAYQTPGAVGPPGPQWAGSGSGAPPQPPQSLLNGGPQGPGPNSWGGRISEINPPPQPRNPYATEREPFRGPPPPGQRPPSPQQEQQQVRPYPEANRVPEPHRRGPSPPPPAHYATPLPPQPPAQQAPQPPQAAQPPRVRNPTYAGHIPAPLHQSNSAPGPSGAASNPLMPYRTGSPRTESRAPPMHENRMPSPKSAYPQHQPPPYPAHVEQAIPSGPEPGMPLPPQPGMPADAALHREHDTRPPSVGPKRMREWEDEREAKKPSTEESRARMEDVRHRRPSTPPRLEPYRRNSSEARRLDERRMEDARRAEEQRHVAEAYHPSEAAHHPQSHSVAAHLPPMQQGPSAMQGLMHEAPGPQAGPLKKEYPSGPDDRRMEHPVAAHPAVVSEPERAARKMEVDEDYDDSGEEDKKGAIIPGSATGSGPAAAGEMKNGTPTSAGINGMLHQKPESN</sequence>
<dbReference type="PROSITE" id="PS50005">
    <property type="entry name" value="TPR"/>
    <property type="match status" value="7"/>
</dbReference>
<dbReference type="Gene3D" id="1.25.40.10">
    <property type="entry name" value="Tetratricopeptide repeat domain"/>
    <property type="match status" value="3"/>
</dbReference>
<organism evidence="12 13">
    <name type="scientific">Thermothielavioides terrestris</name>
    <dbReference type="NCBI Taxonomy" id="2587410"/>
    <lineage>
        <taxon>Eukaryota</taxon>
        <taxon>Fungi</taxon>
        <taxon>Dikarya</taxon>
        <taxon>Ascomycota</taxon>
        <taxon>Pezizomycotina</taxon>
        <taxon>Sordariomycetes</taxon>
        <taxon>Sordariomycetidae</taxon>
        <taxon>Sordariales</taxon>
        <taxon>Chaetomiaceae</taxon>
        <taxon>Thermothielavioides</taxon>
    </lineage>
</organism>
<proteinExistence type="inferred from homology"/>
<feature type="repeat" description="TPR" evidence="9">
    <location>
        <begin position="211"/>
        <end position="244"/>
    </location>
</feature>
<feature type="compositionally biased region" description="Basic and acidic residues" evidence="10">
    <location>
        <begin position="666"/>
        <end position="692"/>
    </location>
</feature>
<feature type="compositionally biased region" description="Pro residues" evidence="10">
    <location>
        <begin position="632"/>
        <end position="644"/>
    </location>
</feature>
<keyword evidence="3" id="KW-0677">Repeat</keyword>
<dbReference type="PANTHER" id="PTHR14017">
    <property type="entry name" value="LYSINE-SPECIFIC DEMETHYLASE"/>
    <property type="match status" value="1"/>
</dbReference>
<reference evidence="12 13" key="1">
    <citation type="submission" date="2018-04" db="EMBL/GenBank/DDBJ databases">
        <authorList>
            <person name="Huttner S."/>
            <person name="Dainat J."/>
        </authorList>
    </citation>
    <scope>NUCLEOTIDE SEQUENCE [LARGE SCALE GENOMIC DNA]</scope>
</reference>
<keyword evidence="2" id="KW-0678">Repressor</keyword>
<feature type="repeat" description="TPR" evidence="9">
    <location>
        <begin position="33"/>
        <end position="66"/>
    </location>
</feature>
<feature type="compositionally biased region" description="Basic and acidic residues" evidence="10">
    <location>
        <begin position="805"/>
        <end position="814"/>
    </location>
</feature>
<feature type="compositionally biased region" description="Low complexity" evidence="10">
    <location>
        <begin position="445"/>
        <end position="462"/>
    </location>
</feature>
<dbReference type="GO" id="GO:0000978">
    <property type="term" value="F:RNA polymerase II cis-regulatory region sequence-specific DNA binding"/>
    <property type="evidence" value="ECO:0007669"/>
    <property type="project" value="TreeGrafter"/>
</dbReference>
<feature type="region of interest" description="Disordered" evidence="10">
    <location>
        <begin position="1"/>
        <end position="24"/>
    </location>
</feature>
<dbReference type="InterPro" id="IPR011990">
    <property type="entry name" value="TPR-like_helical_dom_sf"/>
</dbReference>
<feature type="compositionally biased region" description="Basic and acidic residues" evidence="10">
    <location>
        <begin position="703"/>
        <end position="734"/>
    </location>
</feature>
<dbReference type="SUPFAM" id="SSF48452">
    <property type="entry name" value="TPR-like"/>
    <property type="match status" value="1"/>
</dbReference>
<name>A0A446BYC6_9PEZI</name>
<dbReference type="PROSITE" id="PS50293">
    <property type="entry name" value="TPR_REGION"/>
    <property type="match status" value="2"/>
</dbReference>
<evidence type="ECO:0000259" key="11">
    <source>
        <dbReference type="Pfam" id="PF23914"/>
    </source>
</evidence>
<evidence type="ECO:0000256" key="2">
    <source>
        <dbReference type="ARBA" id="ARBA00022491"/>
    </source>
</evidence>
<evidence type="ECO:0000256" key="5">
    <source>
        <dbReference type="ARBA" id="ARBA00023015"/>
    </source>
</evidence>
<feature type="region of interest" description="Disordered" evidence="10">
    <location>
        <begin position="398"/>
        <end position="868"/>
    </location>
</feature>
<dbReference type="InterPro" id="IPR019734">
    <property type="entry name" value="TPR_rpt"/>
</dbReference>
<feature type="repeat" description="TPR" evidence="9">
    <location>
        <begin position="101"/>
        <end position="134"/>
    </location>
</feature>
<feature type="compositionally biased region" description="Pro residues" evidence="10">
    <location>
        <begin position="485"/>
        <end position="497"/>
    </location>
</feature>
<evidence type="ECO:0000256" key="1">
    <source>
        <dbReference type="ARBA" id="ARBA00004123"/>
    </source>
</evidence>
<dbReference type="InterPro" id="IPR056413">
    <property type="entry name" value="TPR_CcmH_CycH"/>
</dbReference>
<evidence type="ECO:0000313" key="12">
    <source>
        <dbReference type="EMBL" id="SPQ27507.1"/>
    </source>
</evidence>
<dbReference type="GO" id="GO:0017053">
    <property type="term" value="C:transcription repressor complex"/>
    <property type="evidence" value="ECO:0007669"/>
    <property type="project" value="TreeGrafter"/>
</dbReference>
<feature type="compositionally biased region" description="Basic and acidic residues" evidence="10">
    <location>
        <begin position="779"/>
        <end position="796"/>
    </location>
</feature>
<dbReference type="Pfam" id="PF00515">
    <property type="entry name" value="TPR_1"/>
    <property type="match status" value="1"/>
</dbReference>
<dbReference type="FunFam" id="1.25.40.10:FF:000078">
    <property type="entry name" value="Transcriptional corepressor Cyc8"/>
    <property type="match status" value="1"/>
</dbReference>
<dbReference type="SMART" id="SM00028">
    <property type="entry name" value="TPR"/>
    <property type="match status" value="10"/>
</dbReference>
<feature type="repeat" description="TPR" evidence="9">
    <location>
        <begin position="283"/>
        <end position="316"/>
    </location>
</feature>
<evidence type="ECO:0000256" key="7">
    <source>
        <dbReference type="ARBA" id="ARBA00023242"/>
    </source>
</evidence>
<comment type="similarity">
    <text evidence="8">Belongs to the CYC8/SSN6 family.</text>
</comment>
<keyword evidence="5" id="KW-0805">Transcription regulation</keyword>
<dbReference type="Proteomes" id="UP000289323">
    <property type="component" value="Unassembled WGS sequence"/>
</dbReference>
<feature type="repeat" description="TPR" evidence="9">
    <location>
        <begin position="137"/>
        <end position="170"/>
    </location>
</feature>
<keyword evidence="4 9" id="KW-0802">TPR repeat</keyword>
<feature type="compositionally biased region" description="Acidic residues" evidence="10">
    <location>
        <begin position="815"/>
        <end position="824"/>
    </location>
</feature>
<feature type="repeat" description="TPR" evidence="9">
    <location>
        <begin position="174"/>
        <end position="207"/>
    </location>
</feature>
<dbReference type="InterPro" id="IPR051630">
    <property type="entry name" value="Corepressor-Demethylase"/>
</dbReference>
<dbReference type="GO" id="GO:0000122">
    <property type="term" value="P:negative regulation of transcription by RNA polymerase II"/>
    <property type="evidence" value="ECO:0007669"/>
    <property type="project" value="TreeGrafter"/>
</dbReference>
<evidence type="ECO:0000256" key="9">
    <source>
        <dbReference type="PROSITE-ProRule" id="PRU00339"/>
    </source>
</evidence>
<dbReference type="FunFam" id="1.25.40.10:FF:000403">
    <property type="entry name" value="General transcriptional repressor, putative"/>
    <property type="match status" value="1"/>
</dbReference>
<keyword evidence="6" id="KW-0804">Transcription</keyword>
<evidence type="ECO:0000256" key="3">
    <source>
        <dbReference type="ARBA" id="ARBA00022737"/>
    </source>
</evidence>
<feature type="compositionally biased region" description="Pro residues" evidence="10">
    <location>
        <begin position="521"/>
        <end position="549"/>
    </location>
</feature>
<feature type="compositionally biased region" description="Low complexity" evidence="10">
    <location>
        <begin position="833"/>
        <end position="845"/>
    </location>
</feature>
<gene>
    <name evidence="12" type="ORF">TT172_LOCUS9926</name>
</gene>
<feature type="compositionally biased region" description="Pro residues" evidence="10">
    <location>
        <begin position="9"/>
        <end position="19"/>
    </location>
</feature>
<dbReference type="Pfam" id="PF12895">
    <property type="entry name" value="ANAPC3"/>
    <property type="match status" value="1"/>
</dbReference>
<feature type="compositionally biased region" description="Low complexity" evidence="10">
    <location>
        <begin position="498"/>
        <end position="509"/>
    </location>
</feature>
<accession>A0A446BYC6</accession>
<evidence type="ECO:0000256" key="8">
    <source>
        <dbReference type="ARBA" id="ARBA00061082"/>
    </source>
</evidence>
<dbReference type="GO" id="GO:0005634">
    <property type="term" value="C:nucleus"/>
    <property type="evidence" value="ECO:0007669"/>
    <property type="project" value="UniProtKB-SubCell"/>
</dbReference>
<dbReference type="PANTHER" id="PTHR14017:SF1">
    <property type="entry name" value="LD02225P"/>
    <property type="match status" value="1"/>
</dbReference>
<comment type="subcellular location">
    <subcellularLocation>
        <location evidence="1">Nucleus</location>
    </subcellularLocation>
</comment>
<dbReference type="GO" id="GO:0031490">
    <property type="term" value="F:chromatin DNA binding"/>
    <property type="evidence" value="ECO:0007669"/>
    <property type="project" value="TreeGrafter"/>
</dbReference>
<evidence type="ECO:0000256" key="4">
    <source>
        <dbReference type="ARBA" id="ARBA00022803"/>
    </source>
</evidence>
<keyword evidence="7" id="KW-0539">Nucleus</keyword>
<protein>
    <submittedName>
        <fullName evidence="12">C9159585-4086-4fe5-a43f-955ac7b904a4</fullName>
    </submittedName>
</protein>
<dbReference type="Pfam" id="PF23914">
    <property type="entry name" value="TPR_CcmH_CycH"/>
    <property type="match status" value="1"/>
</dbReference>
<dbReference type="EMBL" id="OUUZ01000019">
    <property type="protein sequence ID" value="SPQ27507.1"/>
    <property type="molecule type" value="Genomic_DNA"/>
</dbReference>
<feature type="domain" description="Cytochrome c-type biogenesis protein H TPR" evidence="11">
    <location>
        <begin position="32"/>
        <end position="133"/>
    </location>
</feature>
<evidence type="ECO:0000256" key="6">
    <source>
        <dbReference type="ARBA" id="ARBA00023163"/>
    </source>
</evidence>
<feature type="repeat" description="TPR" evidence="9">
    <location>
        <begin position="317"/>
        <end position="350"/>
    </location>
</feature>
<feature type="compositionally biased region" description="Basic and acidic residues" evidence="10">
    <location>
        <begin position="594"/>
        <end position="605"/>
    </location>
</feature>
<evidence type="ECO:0000313" key="13">
    <source>
        <dbReference type="Proteomes" id="UP000289323"/>
    </source>
</evidence>
<evidence type="ECO:0000256" key="10">
    <source>
        <dbReference type="SAM" id="MobiDB-lite"/>
    </source>
</evidence>
<dbReference type="AlphaFoldDB" id="A0A446BYC6"/>
<dbReference type="Pfam" id="PF13181">
    <property type="entry name" value="TPR_8"/>
    <property type="match status" value="2"/>
</dbReference>